<evidence type="ECO:0000313" key="2">
    <source>
        <dbReference type="EMBL" id="KXS95862.1"/>
    </source>
</evidence>
<keyword evidence="3" id="KW-1185">Reference proteome</keyword>
<name>A0A139H0B5_9PEZI</name>
<evidence type="ECO:0000313" key="3">
    <source>
        <dbReference type="Proteomes" id="UP000070133"/>
    </source>
</evidence>
<reference evidence="2 3" key="1">
    <citation type="submission" date="2015-07" db="EMBL/GenBank/DDBJ databases">
        <title>Comparative genomics of the Sigatoka disease complex on banana suggests a link between parallel evolutionary changes in Pseudocercospora fijiensis and Pseudocercospora eumusae and increased virulence on the banana host.</title>
        <authorList>
            <person name="Chang T.-C."/>
            <person name="Salvucci A."/>
            <person name="Crous P.W."/>
            <person name="Stergiopoulos I."/>
        </authorList>
    </citation>
    <scope>NUCLEOTIDE SEQUENCE [LARGE SCALE GENOMIC DNA]</scope>
    <source>
        <strain evidence="2 3">CBS 114824</strain>
    </source>
</reference>
<proteinExistence type="predicted"/>
<feature type="region of interest" description="Disordered" evidence="1">
    <location>
        <begin position="1"/>
        <end position="46"/>
    </location>
</feature>
<dbReference type="EMBL" id="LFZN01000196">
    <property type="protein sequence ID" value="KXS95862.1"/>
    <property type="molecule type" value="Genomic_DNA"/>
</dbReference>
<dbReference type="Proteomes" id="UP000070133">
    <property type="component" value="Unassembled WGS sequence"/>
</dbReference>
<comment type="caution">
    <text evidence="2">The sequence shown here is derived from an EMBL/GenBank/DDBJ whole genome shotgun (WGS) entry which is preliminary data.</text>
</comment>
<protein>
    <submittedName>
        <fullName evidence="2">Uncharacterized protein</fullName>
    </submittedName>
</protein>
<accession>A0A139H0B5</accession>
<feature type="compositionally biased region" description="Low complexity" evidence="1">
    <location>
        <begin position="9"/>
        <end position="40"/>
    </location>
</feature>
<dbReference type="OrthoDB" id="425354at2759"/>
<gene>
    <name evidence="2" type="ORF">AC578_7876</name>
</gene>
<evidence type="ECO:0000256" key="1">
    <source>
        <dbReference type="SAM" id="MobiDB-lite"/>
    </source>
</evidence>
<sequence length="214" mass="24454">MGDAGFTFSTPRSSISGIRPPSIATSSRSRRSQASSTRSSHTNRSDKTLRDLVGNWMLNPSLSTPPNPTTSTSFLENPNGVFSLSNLAITQSHYPSQIFVKSTSITERWFPPQRPGEWSSWNRSFEGTRSRCRWVRGDQFEDRKDGIAFLTYGLARLGEFFEAEVEGKDGEWKMGQVWFVQRGCQLVRRFVRVDKDEGEEKRREGEEVWEFVGR</sequence>
<organism evidence="2 3">
    <name type="scientific">Pseudocercospora eumusae</name>
    <dbReference type="NCBI Taxonomy" id="321146"/>
    <lineage>
        <taxon>Eukaryota</taxon>
        <taxon>Fungi</taxon>
        <taxon>Dikarya</taxon>
        <taxon>Ascomycota</taxon>
        <taxon>Pezizomycotina</taxon>
        <taxon>Dothideomycetes</taxon>
        <taxon>Dothideomycetidae</taxon>
        <taxon>Mycosphaerellales</taxon>
        <taxon>Mycosphaerellaceae</taxon>
        <taxon>Pseudocercospora</taxon>
    </lineage>
</organism>
<dbReference type="AlphaFoldDB" id="A0A139H0B5"/>